<evidence type="ECO:0000256" key="1">
    <source>
        <dbReference type="SAM" id="SignalP"/>
    </source>
</evidence>
<name>M3V873_IPSTY</name>
<feature type="chain" id="PRO_5004040810" evidence="1">
    <location>
        <begin position="18"/>
        <end position="69"/>
    </location>
</feature>
<accession>M3V873</accession>
<feature type="signal peptide" evidence="1">
    <location>
        <begin position="1"/>
        <end position="17"/>
    </location>
</feature>
<dbReference type="Gene3D" id="1.10.238.20">
    <property type="entry name" value="Pheromone/general odorant binding protein domain"/>
    <property type="match status" value="1"/>
</dbReference>
<keyword evidence="1" id="KW-0732">Signal</keyword>
<reference evidence="2" key="1">
    <citation type="journal article" date="2013" name="BMC Genomics">
        <title>Antennal transcriptome analysis of the chemosensory gene families in the tree killing bark beetles, Ips typographus and Dendroctonus ponderosae (Coleoptera: Curculionidae: Scolytinae).</title>
        <authorList>
            <person name="Andersson M.N."/>
            <person name="Grosse-Wilde E."/>
            <person name="Keeling C.I."/>
            <person name="Bengtsson J.M."/>
            <person name="Yuen M.M."/>
            <person name="Li M."/>
            <person name="Hillbur Y."/>
            <person name="Bohlmann J."/>
            <person name="Hansson B.S."/>
            <person name="Schlyter F."/>
        </authorList>
    </citation>
    <scope>NUCLEOTIDE SEQUENCE</scope>
</reference>
<dbReference type="SUPFAM" id="SSF47565">
    <property type="entry name" value="Insect pheromone/odorant-binding proteins"/>
    <property type="match status" value="1"/>
</dbReference>
<dbReference type="AlphaFoldDB" id="M3V873"/>
<protein>
    <submittedName>
        <fullName evidence="2">Odorant binding protein 8</fullName>
    </submittedName>
</protein>
<evidence type="ECO:0000313" key="2">
    <source>
        <dbReference type="EMBL" id="JAA74389.1"/>
    </source>
</evidence>
<dbReference type="GO" id="GO:0005549">
    <property type="term" value="F:odorant binding"/>
    <property type="evidence" value="ECO:0007669"/>
    <property type="project" value="InterPro"/>
</dbReference>
<dbReference type="InterPro" id="IPR036728">
    <property type="entry name" value="PBP_GOBP_sf"/>
</dbReference>
<dbReference type="EMBL" id="GACR01000072">
    <property type="protein sequence ID" value="JAA74389.1"/>
    <property type="molecule type" value="mRNA"/>
</dbReference>
<dbReference type="InterPro" id="IPR006170">
    <property type="entry name" value="PBP/GOBP"/>
</dbReference>
<feature type="non-terminal residue" evidence="2">
    <location>
        <position position="69"/>
    </location>
</feature>
<proteinExistence type="evidence at transcript level"/>
<gene>
    <name evidence="2" type="primary">ItypOBP8</name>
</gene>
<dbReference type="CDD" id="cd23992">
    <property type="entry name" value="PBP_GOBP"/>
    <property type="match status" value="1"/>
</dbReference>
<dbReference type="Pfam" id="PF01395">
    <property type="entry name" value="PBP_GOBP"/>
    <property type="match status" value="1"/>
</dbReference>
<organism evidence="2">
    <name type="scientific">Ips typographus</name>
    <name type="common">European spruce bark beetle</name>
    <dbReference type="NCBI Taxonomy" id="55986"/>
    <lineage>
        <taxon>Eukaryota</taxon>
        <taxon>Metazoa</taxon>
        <taxon>Ecdysozoa</taxon>
        <taxon>Arthropoda</taxon>
        <taxon>Hexapoda</taxon>
        <taxon>Insecta</taxon>
        <taxon>Pterygota</taxon>
        <taxon>Neoptera</taxon>
        <taxon>Endopterygota</taxon>
        <taxon>Coleoptera</taxon>
        <taxon>Polyphaga</taxon>
        <taxon>Cucujiformia</taxon>
        <taxon>Curculionidae</taxon>
        <taxon>Scolytinae</taxon>
        <taxon>Ips</taxon>
    </lineage>
</organism>
<sequence length="69" mass="7970">MKYLFLVIVSLLLAVQGEVSKEELEKLKEIHDTCLTESGVDQSMPEKAFKGEFTDDPKFKEHLLCFHKK</sequence>